<feature type="region of interest" description="Disordered" evidence="2">
    <location>
        <begin position="115"/>
        <end position="193"/>
    </location>
</feature>
<feature type="compositionally biased region" description="Low complexity" evidence="2">
    <location>
        <begin position="116"/>
        <end position="193"/>
    </location>
</feature>
<feature type="domain" description="Yeast cell wall synthesis Kre9/Knh1-like N-terminal" evidence="4">
    <location>
        <begin position="23"/>
        <end position="114"/>
    </location>
</feature>
<dbReference type="InterPro" id="IPR018466">
    <property type="entry name" value="Kre9/Knh1-like_N"/>
</dbReference>
<dbReference type="PANTHER" id="PTHR35185">
    <property type="entry name" value="SERINE/THREONINE-RICH PROTEIN ADG2-RELATED"/>
    <property type="match status" value="1"/>
</dbReference>
<evidence type="ECO:0000256" key="3">
    <source>
        <dbReference type="SAM" id="SignalP"/>
    </source>
</evidence>
<feature type="signal peptide" evidence="3">
    <location>
        <begin position="1"/>
        <end position="18"/>
    </location>
</feature>
<protein>
    <recommendedName>
        <fullName evidence="4">Yeast cell wall synthesis Kre9/Knh1-like N-terminal domain-containing protein</fullName>
    </recommendedName>
</protein>
<dbReference type="PANTHER" id="PTHR35185:SF1">
    <property type="entry name" value="UPF0619 GPI-ANCHORED MEMBRANE PROTEIN C1322.10"/>
    <property type="match status" value="1"/>
</dbReference>
<accession>A0A1L9TZ64</accession>
<dbReference type="STRING" id="1036612.A0A1L9TZ64"/>
<feature type="chain" id="PRO_5012363509" description="Yeast cell wall synthesis Kre9/Knh1-like N-terminal domain-containing protein" evidence="3">
    <location>
        <begin position="19"/>
        <end position="225"/>
    </location>
</feature>
<keyword evidence="6" id="KW-1185">Reference proteome</keyword>
<evidence type="ECO:0000256" key="2">
    <source>
        <dbReference type="SAM" id="MobiDB-lite"/>
    </source>
</evidence>
<name>A0A1L9TZ64_9EURO</name>
<dbReference type="EMBL" id="KV878582">
    <property type="protein sequence ID" value="OJJ64730.1"/>
    <property type="molecule type" value="Genomic_DNA"/>
</dbReference>
<dbReference type="Pfam" id="PF10342">
    <property type="entry name" value="Kre9_KNH"/>
    <property type="match status" value="1"/>
</dbReference>
<organism evidence="5 6">
    <name type="scientific">Aspergillus sydowii CBS 593.65</name>
    <dbReference type="NCBI Taxonomy" id="1036612"/>
    <lineage>
        <taxon>Eukaryota</taxon>
        <taxon>Fungi</taxon>
        <taxon>Dikarya</taxon>
        <taxon>Ascomycota</taxon>
        <taxon>Pezizomycotina</taxon>
        <taxon>Eurotiomycetes</taxon>
        <taxon>Eurotiomycetidae</taxon>
        <taxon>Eurotiales</taxon>
        <taxon>Aspergillaceae</taxon>
        <taxon>Aspergillus</taxon>
        <taxon>Aspergillus subgen. Nidulantes</taxon>
    </lineage>
</organism>
<evidence type="ECO:0000313" key="6">
    <source>
        <dbReference type="Proteomes" id="UP000184356"/>
    </source>
</evidence>
<dbReference type="RefSeq" id="XP_040708536.1">
    <property type="nucleotide sequence ID" value="XM_040841011.1"/>
</dbReference>
<dbReference type="GeneID" id="63757084"/>
<dbReference type="AlphaFoldDB" id="A0A1L9TZ64"/>
<evidence type="ECO:0000259" key="4">
    <source>
        <dbReference type="Pfam" id="PF10342"/>
    </source>
</evidence>
<dbReference type="OrthoDB" id="5316007at2759"/>
<keyword evidence="1 3" id="KW-0732">Signal</keyword>
<dbReference type="Proteomes" id="UP000184356">
    <property type="component" value="Unassembled WGS sequence"/>
</dbReference>
<sequence>MRLTLVSSLLPLAVSVGALSVTEPKKGAEIDPSDSFTVKWDSVSTDPASFDIYLVNKAIYPSVEKKVASDVDTSDGSYTVDGLSGVTDGHGFQINLFSNEEKNTGILAQSEQFNMTGDASSTSSTSSSSSTSTSSTTSSTSASSTETETTSTKTGTKTESTSASSTSGSDSSSTSDAGSSSAASSSGAAASSTGIPQVDDNAGAALGASVTVLAGLVGAAFAFSL</sequence>
<dbReference type="VEuPathDB" id="FungiDB:ASPSYDRAFT_140063"/>
<dbReference type="InterPro" id="IPR052479">
    <property type="entry name" value="GPI-anchor_Adhesion_Reg"/>
</dbReference>
<evidence type="ECO:0000256" key="1">
    <source>
        <dbReference type="ARBA" id="ARBA00022729"/>
    </source>
</evidence>
<reference evidence="6" key="1">
    <citation type="journal article" date="2017" name="Genome Biol.">
        <title>Comparative genomics reveals high biological diversity and specific adaptations in the industrially and medically important fungal genus Aspergillus.</title>
        <authorList>
            <person name="de Vries R.P."/>
            <person name="Riley R."/>
            <person name="Wiebenga A."/>
            <person name="Aguilar-Osorio G."/>
            <person name="Amillis S."/>
            <person name="Uchima C.A."/>
            <person name="Anderluh G."/>
            <person name="Asadollahi M."/>
            <person name="Askin M."/>
            <person name="Barry K."/>
            <person name="Battaglia E."/>
            <person name="Bayram O."/>
            <person name="Benocci T."/>
            <person name="Braus-Stromeyer S.A."/>
            <person name="Caldana C."/>
            <person name="Canovas D."/>
            <person name="Cerqueira G.C."/>
            <person name="Chen F."/>
            <person name="Chen W."/>
            <person name="Choi C."/>
            <person name="Clum A."/>
            <person name="Dos Santos R.A."/>
            <person name="Damasio A.R."/>
            <person name="Diallinas G."/>
            <person name="Emri T."/>
            <person name="Fekete E."/>
            <person name="Flipphi M."/>
            <person name="Freyberg S."/>
            <person name="Gallo A."/>
            <person name="Gournas C."/>
            <person name="Habgood R."/>
            <person name="Hainaut M."/>
            <person name="Harispe M.L."/>
            <person name="Henrissat B."/>
            <person name="Hilden K.S."/>
            <person name="Hope R."/>
            <person name="Hossain A."/>
            <person name="Karabika E."/>
            <person name="Karaffa L."/>
            <person name="Karanyi Z."/>
            <person name="Krasevec N."/>
            <person name="Kuo A."/>
            <person name="Kusch H."/>
            <person name="LaButti K."/>
            <person name="Lagendijk E.L."/>
            <person name="Lapidus A."/>
            <person name="Levasseur A."/>
            <person name="Lindquist E."/>
            <person name="Lipzen A."/>
            <person name="Logrieco A.F."/>
            <person name="MacCabe A."/>
            <person name="Maekelae M.R."/>
            <person name="Malavazi I."/>
            <person name="Melin P."/>
            <person name="Meyer V."/>
            <person name="Mielnichuk N."/>
            <person name="Miskei M."/>
            <person name="Molnar A.P."/>
            <person name="Mule G."/>
            <person name="Ngan C.Y."/>
            <person name="Orejas M."/>
            <person name="Orosz E."/>
            <person name="Ouedraogo J.P."/>
            <person name="Overkamp K.M."/>
            <person name="Park H.-S."/>
            <person name="Perrone G."/>
            <person name="Piumi F."/>
            <person name="Punt P.J."/>
            <person name="Ram A.F."/>
            <person name="Ramon A."/>
            <person name="Rauscher S."/>
            <person name="Record E."/>
            <person name="Riano-Pachon D.M."/>
            <person name="Robert V."/>
            <person name="Roehrig J."/>
            <person name="Ruller R."/>
            <person name="Salamov A."/>
            <person name="Salih N.S."/>
            <person name="Samson R.A."/>
            <person name="Sandor E."/>
            <person name="Sanguinetti M."/>
            <person name="Schuetze T."/>
            <person name="Sepcic K."/>
            <person name="Shelest E."/>
            <person name="Sherlock G."/>
            <person name="Sophianopoulou V."/>
            <person name="Squina F.M."/>
            <person name="Sun H."/>
            <person name="Susca A."/>
            <person name="Todd R.B."/>
            <person name="Tsang A."/>
            <person name="Unkles S.E."/>
            <person name="van de Wiele N."/>
            <person name="van Rossen-Uffink D."/>
            <person name="Oliveira J.V."/>
            <person name="Vesth T.C."/>
            <person name="Visser J."/>
            <person name="Yu J.-H."/>
            <person name="Zhou M."/>
            <person name="Andersen M.R."/>
            <person name="Archer D.B."/>
            <person name="Baker S.E."/>
            <person name="Benoit I."/>
            <person name="Brakhage A.A."/>
            <person name="Braus G.H."/>
            <person name="Fischer R."/>
            <person name="Frisvad J.C."/>
            <person name="Goldman G.H."/>
            <person name="Houbraken J."/>
            <person name="Oakley B."/>
            <person name="Pocsi I."/>
            <person name="Scazzocchio C."/>
            <person name="Seiboth B."/>
            <person name="vanKuyk P.A."/>
            <person name="Wortman J."/>
            <person name="Dyer P.S."/>
            <person name="Grigoriev I.V."/>
        </authorList>
    </citation>
    <scope>NUCLEOTIDE SEQUENCE [LARGE SCALE GENOMIC DNA]</scope>
    <source>
        <strain evidence="6">CBS 593.65</strain>
    </source>
</reference>
<proteinExistence type="predicted"/>
<evidence type="ECO:0000313" key="5">
    <source>
        <dbReference type="EMBL" id="OJJ64730.1"/>
    </source>
</evidence>
<gene>
    <name evidence="5" type="ORF">ASPSYDRAFT_140063</name>
</gene>